<organism evidence="2 3">
    <name type="scientific">Vicingus serpentipes</name>
    <dbReference type="NCBI Taxonomy" id="1926625"/>
    <lineage>
        <taxon>Bacteria</taxon>
        <taxon>Pseudomonadati</taxon>
        <taxon>Bacteroidota</taxon>
        <taxon>Flavobacteriia</taxon>
        <taxon>Flavobacteriales</taxon>
        <taxon>Vicingaceae</taxon>
        <taxon>Vicingus</taxon>
    </lineage>
</organism>
<reference evidence="2 3" key="1">
    <citation type="submission" date="2019-08" db="EMBL/GenBank/DDBJ databases">
        <title>Genome of Vicingus serpentipes NCIMB 15042.</title>
        <authorList>
            <person name="Bowman J.P."/>
        </authorList>
    </citation>
    <scope>NUCLEOTIDE SEQUENCE [LARGE SCALE GENOMIC DNA]</scope>
    <source>
        <strain evidence="2 3">NCIMB 15042</strain>
    </source>
</reference>
<dbReference type="RefSeq" id="WP_147099580.1">
    <property type="nucleotide sequence ID" value="NZ_VOOS01000002.1"/>
</dbReference>
<evidence type="ECO:0008006" key="4">
    <source>
        <dbReference type="Google" id="ProtNLM"/>
    </source>
</evidence>
<name>A0A5C6RVP7_9FLAO</name>
<feature type="chain" id="PRO_5022944047" description="DUF4251 domain-containing protein" evidence="1">
    <location>
        <begin position="24"/>
        <end position="184"/>
    </location>
</feature>
<protein>
    <recommendedName>
        <fullName evidence="4">DUF4251 domain-containing protein</fullName>
    </recommendedName>
</protein>
<feature type="signal peptide" evidence="1">
    <location>
        <begin position="1"/>
        <end position="23"/>
    </location>
</feature>
<dbReference type="EMBL" id="VOOS01000002">
    <property type="protein sequence ID" value="TXB66114.1"/>
    <property type="molecule type" value="Genomic_DNA"/>
</dbReference>
<evidence type="ECO:0000313" key="2">
    <source>
        <dbReference type="EMBL" id="TXB66114.1"/>
    </source>
</evidence>
<comment type="caution">
    <text evidence="2">The sequence shown here is derived from an EMBL/GenBank/DDBJ whole genome shotgun (WGS) entry which is preliminary data.</text>
</comment>
<evidence type="ECO:0000256" key="1">
    <source>
        <dbReference type="SAM" id="SignalP"/>
    </source>
</evidence>
<keyword evidence="1" id="KW-0732">Signal</keyword>
<gene>
    <name evidence="2" type="ORF">FRY74_05960</name>
</gene>
<sequence length="184" mass="21291">MKVKYRNILFLTLLSLITPFIVAQPFNQDVRAEILGIANDTAFITKTNECLINYYSSQNQFEITIPPESFKSGNAFKDSLFLLNNTSLIRIIGKVDGSVFDLFKNENSNKKDILEGDVYFNNKKLHVTKEYQIYTSPSVQQGRKIIYINLRFYFDPSYFDIGLNGYFENPMEFIIQGGYVNQKN</sequence>
<dbReference type="Proteomes" id="UP000321721">
    <property type="component" value="Unassembled WGS sequence"/>
</dbReference>
<proteinExistence type="predicted"/>
<accession>A0A5C6RVP7</accession>
<keyword evidence="3" id="KW-1185">Reference proteome</keyword>
<evidence type="ECO:0000313" key="3">
    <source>
        <dbReference type="Proteomes" id="UP000321721"/>
    </source>
</evidence>
<dbReference type="AlphaFoldDB" id="A0A5C6RVP7"/>